<evidence type="ECO:0000256" key="1">
    <source>
        <dbReference type="SAM" id="Coils"/>
    </source>
</evidence>
<evidence type="ECO:0000313" key="4">
    <source>
        <dbReference type="Proteomes" id="UP000799118"/>
    </source>
</evidence>
<dbReference type="AlphaFoldDB" id="A0A6A4I642"/>
<evidence type="ECO:0000256" key="2">
    <source>
        <dbReference type="SAM" id="MobiDB-lite"/>
    </source>
</evidence>
<feature type="region of interest" description="Disordered" evidence="2">
    <location>
        <begin position="516"/>
        <end position="631"/>
    </location>
</feature>
<feature type="region of interest" description="Disordered" evidence="2">
    <location>
        <begin position="131"/>
        <end position="162"/>
    </location>
</feature>
<organism evidence="3 4">
    <name type="scientific">Gymnopus androsaceus JB14</name>
    <dbReference type="NCBI Taxonomy" id="1447944"/>
    <lineage>
        <taxon>Eukaryota</taxon>
        <taxon>Fungi</taxon>
        <taxon>Dikarya</taxon>
        <taxon>Basidiomycota</taxon>
        <taxon>Agaricomycotina</taxon>
        <taxon>Agaricomycetes</taxon>
        <taxon>Agaricomycetidae</taxon>
        <taxon>Agaricales</taxon>
        <taxon>Marasmiineae</taxon>
        <taxon>Omphalotaceae</taxon>
        <taxon>Gymnopus</taxon>
    </lineage>
</organism>
<dbReference type="EMBL" id="ML769396">
    <property type="protein sequence ID" value="KAE9407452.1"/>
    <property type="molecule type" value="Genomic_DNA"/>
</dbReference>
<protein>
    <submittedName>
        <fullName evidence="3">Uncharacterized protein</fullName>
    </submittedName>
</protein>
<feature type="coiled-coil region" evidence="1">
    <location>
        <begin position="296"/>
        <end position="323"/>
    </location>
</feature>
<evidence type="ECO:0000313" key="3">
    <source>
        <dbReference type="EMBL" id="KAE9407452.1"/>
    </source>
</evidence>
<dbReference type="OrthoDB" id="3253416at2759"/>
<feature type="compositionally biased region" description="Polar residues" evidence="2">
    <location>
        <begin position="565"/>
        <end position="574"/>
    </location>
</feature>
<feature type="compositionally biased region" description="Basic and acidic residues" evidence="2">
    <location>
        <begin position="516"/>
        <end position="534"/>
    </location>
</feature>
<keyword evidence="4" id="KW-1185">Reference proteome</keyword>
<accession>A0A6A4I642</accession>
<sequence>MDNSHFDIAMNNRSQHTDSSADPFGPGNLDFGGSSDDFDFGAIDFNDPMLKDAFDFINRIADGETAPSLSNGSADMHSSMGAFQLGSMASGNSYDGGDMLGNPRFLSPSPLFLPDTDDTNDFLFPASDEAPLSTAANGEESSSSSTGELIDSSNQSTSNPANNAALPASFLLSSHVERNPLLPTQTVRVHPPKKTLTTAQAQTMNAAKAEKAKRAMLLKTDVIKLFDEHEEKIANLAKVHSVKPEYLKRLLTTASTLKRKRATGRIQALVHIKAQEENSTRPVGQKLKAPALRKLVDKDTELLEISKEKLEQAKREVDAQRLLSTRGARPNIASAGKDFGCTSRLIKNEFDSLHLRTGAVGFGVLAPGSGDDRGLPIWFVAGSNSVDFVRAHLNTTMWDLTGQLELWANTRKSGKPPTIPDLQSRSSNVIASGLRYILGNKSVGMNYVNYHRSIVGKYHVCLIGLPDLAIFKNANGPITPFLIKDQATLEALYTALEAGACHWARMSPDDIAEHNEWLKTQPVKERSVRSDKGQKRGRRTRGTESDDENESRESSRKRKRANKKGSSLQNSGRTTAKGRKTAAPKKSRVSKQLPPRSRETVDSDEDLDLDGDDGENDNEHDDDEDSENDDN</sequence>
<name>A0A6A4I642_9AGAR</name>
<proteinExistence type="predicted"/>
<reference evidence="3" key="1">
    <citation type="journal article" date="2019" name="Environ. Microbiol.">
        <title>Fungal ecological strategies reflected in gene transcription - a case study of two litter decomposers.</title>
        <authorList>
            <person name="Barbi F."/>
            <person name="Kohler A."/>
            <person name="Barry K."/>
            <person name="Baskaran P."/>
            <person name="Daum C."/>
            <person name="Fauchery L."/>
            <person name="Ihrmark K."/>
            <person name="Kuo A."/>
            <person name="LaButti K."/>
            <person name="Lipzen A."/>
            <person name="Morin E."/>
            <person name="Grigoriev I.V."/>
            <person name="Henrissat B."/>
            <person name="Lindahl B."/>
            <person name="Martin F."/>
        </authorList>
    </citation>
    <scope>NUCLEOTIDE SEQUENCE</scope>
    <source>
        <strain evidence="3">JB14</strain>
    </source>
</reference>
<keyword evidence="1" id="KW-0175">Coiled coil</keyword>
<feature type="compositionally biased region" description="Basic residues" evidence="2">
    <location>
        <begin position="576"/>
        <end position="589"/>
    </location>
</feature>
<dbReference type="Proteomes" id="UP000799118">
    <property type="component" value="Unassembled WGS sequence"/>
</dbReference>
<feature type="compositionally biased region" description="Acidic residues" evidence="2">
    <location>
        <begin position="602"/>
        <end position="631"/>
    </location>
</feature>
<gene>
    <name evidence="3" type="ORF">BT96DRAFT_933486</name>
</gene>
<feature type="compositionally biased region" description="Low complexity" evidence="2">
    <location>
        <begin position="133"/>
        <end position="147"/>
    </location>
</feature>